<dbReference type="Pfam" id="PF00990">
    <property type="entry name" value="GGDEF"/>
    <property type="match status" value="1"/>
</dbReference>
<dbReference type="SUPFAM" id="SSF141868">
    <property type="entry name" value="EAL domain-like"/>
    <property type="match status" value="1"/>
</dbReference>
<feature type="domain" description="EAL" evidence="8">
    <location>
        <begin position="567"/>
        <end position="821"/>
    </location>
</feature>
<feature type="transmembrane region" description="Helical" evidence="7">
    <location>
        <begin position="12"/>
        <end position="33"/>
    </location>
</feature>
<dbReference type="InterPro" id="IPR043128">
    <property type="entry name" value="Rev_trsase/Diguanyl_cyclase"/>
</dbReference>
<evidence type="ECO:0000256" key="6">
    <source>
        <dbReference type="SAM" id="Coils"/>
    </source>
</evidence>
<dbReference type="Pfam" id="PF00563">
    <property type="entry name" value="EAL"/>
    <property type="match status" value="1"/>
</dbReference>
<dbReference type="AlphaFoldDB" id="A0A3N9URS1"/>
<comment type="caution">
    <text evidence="11">The sequence shown here is derived from an EMBL/GenBank/DDBJ whole genome shotgun (WGS) entry which is preliminary data.</text>
</comment>
<dbReference type="CDD" id="cd12912">
    <property type="entry name" value="PDC2_MCP_like"/>
    <property type="match status" value="1"/>
</dbReference>
<dbReference type="NCBIfam" id="TIGR00254">
    <property type="entry name" value="GGDEF"/>
    <property type="match status" value="1"/>
</dbReference>
<comment type="subcellular location">
    <subcellularLocation>
        <location evidence="1">Cell membrane</location>
        <topology evidence="1">Multi-pass membrane protein</topology>
    </subcellularLocation>
</comment>
<dbReference type="CDD" id="cd06225">
    <property type="entry name" value="HAMP"/>
    <property type="match status" value="1"/>
</dbReference>
<keyword evidence="4 7" id="KW-1133">Transmembrane helix</keyword>
<dbReference type="PROSITE" id="PS50885">
    <property type="entry name" value="HAMP"/>
    <property type="match status" value="1"/>
</dbReference>
<dbReference type="Proteomes" id="UP000274033">
    <property type="component" value="Unassembled WGS sequence"/>
</dbReference>
<dbReference type="PANTHER" id="PTHR44757">
    <property type="entry name" value="DIGUANYLATE CYCLASE DGCP"/>
    <property type="match status" value="1"/>
</dbReference>
<evidence type="ECO:0000256" key="1">
    <source>
        <dbReference type="ARBA" id="ARBA00004651"/>
    </source>
</evidence>
<dbReference type="Gene3D" id="3.20.20.450">
    <property type="entry name" value="EAL domain"/>
    <property type="match status" value="1"/>
</dbReference>
<sequence>MDLLKSKSIKFWAIILIIIVCFTTTLLFSALTYQSLNRNLVNQYKNESEYVLSQTLLNFQYEFSNIETFLEQLNQSLLLLNKHEGNSNDITLLLKQYQDMSPSGGRLIFGLENGGYYQANAGNFPFSYNPKEYNWYKDAISNKGEVIWTEPYLDFVSPKVIISAAKAVEGPEGILGVISLDFSLAEISHTISKSKVGEDGLVILLSSSGTMLANGDNVISNSLFGNQHFEMIKATKERHVPYEINNEKYLLHSNTIKQNGMTIVTAINEKEIRSNVIKSLLPILVAGVLCLVLFSFIAYIGTLRGVKPLKKLGTLMATVESGNYHVFARERDYKEVARLAKGFNSMIQAIKKRDRDLIISNEELKSTEERLRSKYEELKESQRILKASEEKVKQLASYDSLTGLLNRRSLLEVLYKEVENNTNQMLKAIIFLDLDNFKVINDSLGHSFGDKLIIEVAKLLNSISIKKKDVARISGDEFILLFHDLKSIEQVEWISSEIISVFDSPVVVNGKSLNISASIGVAIYPIHATTTEELLKIADMAMYRAKETGKNGFQIFDEGMKHEVEEKLKIELGIRECLKNNGFELFFQPLYNTQAKRITQVEALLRVKSSALSAFNIMQIIQTAEVTGQIIDIDKWVIRSACESIQRINHYLDEPINISINISPLHIMQQDFVRNIRDIIIDTGVFPDWIELEITETSIMKSFEVNKRKLEELKRLGISIHLDDFGTGYSSLSYLNSLPIDHLKIDKSFIDAMLQSEKERKIVETIINLAHNIGLHVVAEGVEYEEQFDMLNSYNCELIQGYYISKPANFEYITRTIKQYNEEETVKI</sequence>
<evidence type="ECO:0000259" key="8">
    <source>
        <dbReference type="PROSITE" id="PS50883"/>
    </source>
</evidence>
<evidence type="ECO:0000256" key="2">
    <source>
        <dbReference type="ARBA" id="ARBA00022475"/>
    </source>
</evidence>
<reference evidence="11 12" key="1">
    <citation type="journal article" date="2013" name="J. Microbiol.">
        <title>Lysinibacillus chungkukjangi sp. nov., isolated from Chungkukjang, Korean fermented soybean food.</title>
        <authorList>
            <person name="Kim S.J."/>
            <person name="Jang Y.H."/>
            <person name="Hamada M."/>
            <person name="Ahn J.H."/>
            <person name="Weon H.Y."/>
            <person name="Suzuki K."/>
            <person name="Whang K.S."/>
            <person name="Kwon S.W."/>
        </authorList>
    </citation>
    <scope>NUCLEOTIDE SEQUENCE [LARGE SCALE GENOMIC DNA]</scope>
    <source>
        <strain evidence="11 12">MCCC 1A12701</strain>
    </source>
</reference>
<evidence type="ECO:0000259" key="10">
    <source>
        <dbReference type="PROSITE" id="PS50887"/>
    </source>
</evidence>
<protein>
    <submittedName>
        <fullName evidence="11">EAL domain-containing protein</fullName>
    </submittedName>
</protein>
<dbReference type="CDD" id="cd01948">
    <property type="entry name" value="EAL"/>
    <property type="match status" value="1"/>
</dbReference>
<dbReference type="InterPro" id="IPR052155">
    <property type="entry name" value="Biofilm_reg_signaling"/>
</dbReference>
<dbReference type="SMART" id="SM00267">
    <property type="entry name" value="GGDEF"/>
    <property type="match status" value="1"/>
</dbReference>
<dbReference type="SUPFAM" id="SSF103190">
    <property type="entry name" value="Sensory domain-like"/>
    <property type="match status" value="1"/>
</dbReference>
<gene>
    <name evidence="11" type="ORF">EBB45_07630</name>
</gene>
<dbReference type="Gene3D" id="3.30.450.20">
    <property type="entry name" value="PAS domain"/>
    <property type="match status" value="2"/>
</dbReference>
<dbReference type="InterPro" id="IPR003660">
    <property type="entry name" value="HAMP_dom"/>
</dbReference>
<dbReference type="PANTHER" id="PTHR44757:SF2">
    <property type="entry name" value="BIOFILM ARCHITECTURE MAINTENANCE PROTEIN MBAA"/>
    <property type="match status" value="1"/>
</dbReference>
<dbReference type="GO" id="GO:0007165">
    <property type="term" value="P:signal transduction"/>
    <property type="evidence" value="ECO:0007669"/>
    <property type="project" value="InterPro"/>
</dbReference>
<accession>A0A3N9URS1</accession>
<dbReference type="GO" id="GO:0005886">
    <property type="term" value="C:plasma membrane"/>
    <property type="evidence" value="ECO:0007669"/>
    <property type="project" value="UniProtKB-SubCell"/>
</dbReference>
<feature type="domain" description="GGDEF" evidence="10">
    <location>
        <begin position="425"/>
        <end position="558"/>
    </location>
</feature>
<dbReference type="SUPFAM" id="SSF55073">
    <property type="entry name" value="Nucleotide cyclase"/>
    <property type="match status" value="1"/>
</dbReference>
<keyword evidence="5 7" id="KW-0472">Membrane</keyword>
<feature type="coiled-coil region" evidence="6">
    <location>
        <begin position="361"/>
        <end position="391"/>
    </location>
</feature>
<dbReference type="Pfam" id="PF02743">
    <property type="entry name" value="dCache_1"/>
    <property type="match status" value="1"/>
</dbReference>
<keyword evidence="2" id="KW-1003">Cell membrane</keyword>
<evidence type="ECO:0000256" key="4">
    <source>
        <dbReference type="ARBA" id="ARBA00022989"/>
    </source>
</evidence>
<dbReference type="InterPro" id="IPR029151">
    <property type="entry name" value="Sensor-like_sf"/>
</dbReference>
<evidence type="ECO:0000256" key="5">
    <source>
        <dbReference type="ARBA" id="ARBA00023136"/>
    </source>
</evidence>
<dbReference type="SMART" id="SM00052">
    <property type="entry name" value="EAL"/>
    <property type="match status" value="1"/>
</dbReference>
<dbReference type="InterPro" id="IPR035919">
    <property type="entry name" value="EAL_sf"/>
</dbReference>
<dbReference type="SMART" id="SM00304">
    <property type="entry name" value="HAMP"/>
    <property type="match status" value="1"/>
</dbReference>
<name>A0A3N9URS1_9BACI</name>
<dbReference type="Gene3D" id="3.30.70.270">
    <property type="match status" value="1"/>
</dbReference>
<evidence type="ECO:0000256" key="7">
    <source>
        <dbReference type="SAM" id="Phobius"/>
    </source>
</evidence>
<evidence type="ECO:0000313" key="12">
    <source>
        <dbReference type="Proteomes" id="UP000274033"/>
    </source>
</evidence>
<evidence type="ECO:0000259" key="9">
    <source>
        <dbReference type="PROSITE" id="PS50885"/>
    </source>
</evidence>
<feature type="domain" description="HAMP" evidence="9">
    <location>
        <begin position="303"/>
        <end position="355"/>
    </location>
</feature>
<dbReference type="EMBL" id="RRCT01000005">
    <property type="protein sequence ID" value="RQW75222.1"/>
    <property type="molecule type" value="Genomic_DNA"/>
</dbReference>
<organism evidence="11 12">
    <name type="scientific">Lysinibacillus composti</name>
    <dbReference type="NCBI Taxonomy" id="720633"/>
    <lineage>
        <taxon>Bacteria</taxon>
        <taxon>Bacillati</taxon>
        <taxon>Bacillota</taxon>
        <taxon>Bacilli</taxon>
        <taxon>Bacillales</taxon>
        <taxon>Bacillaceae</taxon>
        <taxon>Lysinibacillus</taxon>
    </lineage>
</organism>
<feature type="transmembrane region" description="Helical" evidence="7">
    <location>
        <begin position="280"/>
        <end position="301"/>
    </location>
</feature>
<dbReference type="InterPro" id="IPR001633">
    <property type="entry name" value="EAL_dom"/>
</dbReference>
<evidence type="ECO:0000256" key="3">
    <source>
        <dbReference type="ARBA" id="ARBA00022692"/>
    </source>
</evidence>
<dbReference type="CDD" id="cd18773">
    <property type="entry name" value="PDC1_HK_sensor"/>
    <property type="match status" value="1"/>
</dbReference>
<dbReference type="InterPro" id="IPR029787">
    <property type="entry name" value="Nucleotide_cyclase"/>
</dbReference>
<dbReference type="CDD" id="cd01949">
    <property type="entry name" value="GGDEF"/>
    <property type="match status" value="1"/>
</dbReference>
<dbReference type="InterPro" id="IPR033479">
    <property type="entry name" value="dCache_1"/>
</dbReference>
<dbReference type="PROSITE" id="PS50887">
    <property type="entry name" value="GGDEF"/>
    <property type="match status" value="1"/>
</dbReference>
<dbReference type="PROSITE" id="PS50883">
    <property type="entry name" value="EAL"/>
    <property type="match status" value="1"/>
</dbReference>
<keyword evidence="6" id="KW-0175">Coiled coil</keyword>
<keyword evidence="3 7" id="KW-0812">Transmembrane</keyword>
<dbReference type="InterPro" id="IPR000160">
    <property type="entry name" value="GGDEF_dom"/>
</dbReference>
<proteinExistence type="predicted"/>
<evidence type="ECO:0000313" key="11">
    <source>
        <dbReference type="EMBL" id="RQW75222.1"/>
    </source>
</evidence>
<keyword evidence="12" id="KW-1185">Reference proteome</keyword>